<feature type="compositionally biased region" description="Low complexity" evidence="14">
    <location>
        <begin position="363"/>
        <end position="375"/>
    </location>
</feature>
<evidence type="ECO:0000256" key="4">
    <source>
        <dbReference type="ARBA" id="ARBA00022722"/>
    </source>
</evidence>
<dbReference type="EMBL" id="GL433847">
    <property type="protein sequence ID" value="EFN54680.1"/>
    <property type="molecule type" value="Genomic_DNA"/>
</dbReference>
<dbReference type="InterPro" id="IPR006166">
    <property type="entry name" value="ERCC4_domain"/>
</dbReference>
<name>E1ZHX4_CHLVA</name>
<dbReference type="PANTHER" id="PTHR13451">
    <property type="entry name" value="CLASS II CROSSOVER JUNCTION ENDONUCLEASE MUS81"/>
    <property type="match status" value="1"/>
</dbReference>
<accession>E1ZHX4</accession>
<dbReference type="GO" id="GO:0048476">
    <property type="term" value="C:Holliday junction resolvase complex"/>
    <property type="evidence" value="ECO:0007669"/>
    <property type="project" value="UniProtKB-UniRule"/>
</dbReference>
<evidence type="ECO:0000256" key="12">
    <source>
        <dbReference type="ARBA" id="ARBA00023242"/>
    </source>
</evidence>
<keyword evidence="9 13" id="KW-0460">Magnesium</keyword>
<keyword evidence="17" id="KW-1185">Reference proteome</keyword>
<sequence>MPPALAAEARRPPAGAAAAAGTAEAGRVQQQQQHQPPPAGVLSGGAFDPGAAWPVQQQQRLDLPPLLSGQTFVEAYELVLLVDNRERQGAQQGLGQLLASLRERGVAAEARHLPVGDALWVARARRCTPAAAAAAAAASGVAEGEEWVCGYVLERKSSADLLTSISDGRYLSQKWRMLHCGLPHRLYLVELEGDYSLRPSNKQAVQTARTTTQVVDGFTVLYSRTYSDERFRPNTLDWLTNLTRSIATRYAHEARSSGGLPARPMTYSELGEGVKQEEEQALSGSAQWQLILMSTPGVALSAAEAISQRYATPAALLCTARQAGRAGLAAQLATLRCSRGGGTVISEAAASILLQQLFPGQQEPQPLRQQQQQQHHQVEVLEISDSD</sequence>
<gene>
    <name evidence="16" type="ORF">CHLNCDRAFT_135296</name>
</gene>
<evidence type="ECO:0000313" key="16">
    <source>
        <dbReference type="EMBL" id="EFN54680.1"/>
    </source>
</evidence>
<comment type="subunit">
    <text evidence="13">Interacts with EME1.</text>
</comment>
<reference evidence="16 17" key="1">
    <citation type="journal article" date="2010" name="Plant Cell">
        <title>The Chlorella variabilis NC64A genome reveals adaptation to photosymbiosis, coevolution with viruses, and cryptic sex.</title>
        <authorList>
            <person name="Blanc G."/>
            <person name="Duncan G."/>
            <person name="Agarkova I."/>
            <person name="Borodovsky M."/>
            <person name="Gurnon J."/>
            <person name="Kuo A."/>
            <person name="Lindquist E."/>
            <person name="Lucas S."/>
            <person name="Pangilinan J."/>
            <person name="Polle J."/>
            <person name="Salamov A."/>
            <person name="Terry A."/>
            <person name="Yamada T."/>
            <person name="Dunigan D.D."/>
            <person name="Grigoriev I.V."/>
            <person name="Claverie J.M."/>
            <person name="Van Etten J.L."/>
        </authorList>
    </citation>
    <scope>NUCLEOTIDE SEQUENCE [LARGE SCALE GENOMIC DNA]</scope>
    <source>
        <strain evidence="16 17">NC64A</strain>
    </source>
</reference>
<dbReference type="GO" id="GO:0000712">
    <property type="term" value="P:resolution of meiotic recombination intermediates"/>
    <property type="evidence" value="ECO:0007669"/>
    <property type="project" value="TreeGrafter"/>
</dbReference>
<dbReference type="GO" id="GO:0008821">
    <property type="term" value="F:crossover junction DNA endonuclease activity"/>
    <property type="evidence" value="ECO:0007669"/>
    <property type="project" value="UniProtKB-UniRule"/>
</dbReference>
<dbReference type="GO" id="GO:0005634">
    <property type="term" value="C:nucleus"/>
    <property type="evidence" value="ECO:0007669"/>
    <property type="project" value="UniProtKB-SubCell"/>
</dbReference>
<keyword evidence="7 13" id="KW-0227">DNA damage</keyword>
<protein>
    <recommendedName>
        <fullName evidence="13">Crossover junction endonuclease MUS81</fullName>
        <ecNumber evidence="13">3.1.22.-</ecNumber>
    </recommendedName>
</protein>
<evidence type="ECO:0000259" key="15">
    <source>
        <dbReference type="SMART" id="SM00891"/>
    </source>
</evidence>
<comment type="similarity">
    <text evidence="3 13">Belongs to the XPF family.</text>
</comment>
<evidence type="ECO:0000256" key="6">
    <source>
        <dbReference type="ARBA" id="ARBA00022759"/>
    </source>
</evidence>
<dbReference type="OrthoDB" id="5963188at2759"/>
<feature type="compositionally biased region" description="Low complexity" evidence="14">
    <location>
        <begin position="1"/>
        <end position="34"/>
    </location>
</feature>
<evidence type="ECO:0000256" key="14">
    <source>
        <dbReference type="SAM" id="MobiDB-lite"/>
    </source>
</evidence>
<evidence type="ECO:0000256" key="2">
    <source>
        <dbReference type="ARBA" id="ARBA00004123"/>
    </source>
</evidence>
<dbReference type="GO" id="GO:0006308">
    <property type="term" value="P:DNA catabolic process"/>
    <property type="evidence" value="ECO:0007669"/>
    <property type="project" value="UniProtKB-UniRule"/>
</dbReference>
<proteinExistence type="inferred from homology"/>
<keyword evidence="5 13" id="KW-0479">Metal-binding</keyword>
<dbReference type="RefSeq" id="XP_005846782.1">
    <property type="nucleotide sequence ID" value="XM_005846720.1"/>
</dbReference>
<keyword evidence="10 13" id="KW-0233">DNA recombination</keyword>
<dbReference type="PANTHER" id="PTHR13451:SF0">
    <property type="entry name" value="CROSSOVER JUNCTION ENDONUCLEASE MUS81"/>
    <property type="match status" value="1"/>
</dbReference>
<dbReference type="InterPro" id="IPR042530">
    <property type="entry name" value="EME1/EME2_C"/>
</dbReference>
<dbReference type="InterPro" id="IPR011335">
    <property type="entry name" value="Restrct_endonuc-II-like"/>
</dbReference>
<dbReference type="Proteomes" id="UP000008141">
    <property type="component" value="Unassembled WGS sequence"/>
</dbReference>
<keyword evidence="4 13" id="KW-0540">Nuclease</keyword>
<evidence type="ECO:0000256" key="3">
    <source>
        <dbReference type="ARBA" id="ARBA00010015"/>
    </source>
</evidence>
<dbReference type="GeneID" id="17354107"/>
<dbReference type="OMA" id="TRYAHEA"/>
<dbReference type="GO" id="GO:0046872">
    <property type="term" value="F:metal ion binding"/>
    <property type="evidence" value="ECO:0007669"/>
    <property type="project" value="UniProtKB-UniRule"/>
</dbReference>
<dbReference type="Pfam" id="PF02732">
    <property type="entry name" value="ERCC4"/>
    <property type="match status" value="1"/>
</dbReference>
<evidence type="ECO:0000256" key="7">
    <source>
        <dbReference type="ARBA" id="ARBA00022763"/>
    </source>
</evidence>
<dbReference type="InterPro" id="IPR047416">
    <property type="entry name" value="XPF_nuclease_Mus81"/>
</dbReference>
<dbReference type="GO" id="GO:0031573">
    <property type="term" value="P:mitotic intra-S DNA damage checkpoint signaling"/>
    <property type="evidence" value="ECO:0007669"/>
    <property type="project" value="TreeGrafter"/>
</dbReference>
<keyword evidence="6 13" id="KW-0255">Endonuclease</keyword>
<dbReference type="EC" id="3.1.22.-" evidence="13"/>
<dbReference type="GO" id="GO:0003677">
    <property type="term" value="F:DNA binding"/>
    <property type="evidence" value="ECO:0007669"/>
    <property type="project" value="UniProtKB-UniRule"/>
</dbReference>
<keyword evidence="11 13" id="KW-0234">DNA repair</keyword>
<evidence type="ECO:0000256" key="13">
    <source>
        <dbReference type="RuleBase" id="RU369042"/>
    </source>
</evidence>
<comment type="function">
    <text evidence="13">Interacts with EME1 to form a DNA structure-specific endonuclease with substrate preference for branched DNA structures with a 5'-end at the branch nick. Typical substrates include 3'-flap structures, D-loops, replication forks and nicked Holliday junctions. May be required in mitosis for the processing of stalled or collapsed replication fork intermediates. May be required in meiosis for the repair of meiosis-specific double strand breaks subsequent to single-end invasion (SEI).</text>
</comment>
<dbReference type="Gene3D" id="3.40.50.10130">
    <property type="match status" value="1"/>
</dbReference>
<feature type="domain" description="ERCC4" evidence="15">
    <location>
        <begin position="79"/>
        <end position="193"/>
    </location>
</feature>
<feature type="region of interest" description="Disordered" evidence="14">
    <location>
        <begin position="363"/>
        <end position="387"/>
    </location>
</feature>
<comment type="cofactor">
    <cofactor evidence="1 13">
        <name>Mg(2+)</name>
        <dbReference type="ChEBI" id="CHEBI:18420"/>
    </cofactor>
</comment>
<feature type="region of interest" description="Disordered" evidence="14">
    <location>
        <begin position="1"/>
        <end position="48"/>
    </location>
</feature>
<comment type="subcellular location">
    <subcellularLocation>
        <location evidence="2 13">Nucleus</location>
    </subcellularLocation>
</comment>
<dbReference type="KEGG" id="cvr:CHLNCDRAFT_135296"/>
<dbReference type="GO" id="GO:0048257">
    <property type="term" value="F:3'-flap endonuclease activity"/>
    <property type="evidence" value="ECO:0007669"/>
    <property type="project" value="TreeGrafter"/>
</dbReference>
<evidence type="ECO:0000313" key="17">
    <source>
        <dbReference type="Proteomes" id="UP000008141"/>
    </source>
</evidence>
<evidence type="ECO:0000256" key="8">
    <source>
        <dbReference type="ARBA" id="ARBA00022801"/>
    </source>
</evidence>
<evidence type="ECO:0000256" key="1">
    <source>
        <dbReference type="ARBA" id="ARBA00001946"/>
    </source>
</evidence>
<dbReference type="eggNOG" id="KOG2379">
    <property type="taxonomic scope" value="Eukaryota"/>
</dbReference>
<keyword evidence="8 13" id="KW-0378">Hydrolase</keyword>
<dbReference type="Gene3D" id="1.10.150.670">
    <property type="entry name" value="Crossover junction endonuclease EME1, DNA-binding domain"/>
    <property type="match status" value="1"/>
</dbReference>
<evidence type="ECO:0000256" key="5">
    <source>
        <dbReference type="ARBA" id="ARBA00022723"/>
    </source>
</evidence>
<evidence type="ECO:0000256" key="11">
    <source>
        <dbReference type="ARBA" id="ARBA00023204"/>
    </source>
</evidence>
<dbReference type="STRING" id="554065.E1ZHX4"/>
<dbReference type="AlphaFoldDB" id="E1ZHX4"/>
<dbReference type="GO" id="GO:0000727">
    <property type="term" value="P:double-strand break repair via break-induced replication"/>
    <property type="evidence" value="ECO:0007669"/>
    <property type="project" value="UniProtKB-UniRule"/>
</dbReference>
<dbReference type="InterPro" id="IPR033309">
    <property type="entry name" value="Mus81"/>
</dbReference>
<dbReference type="CDD" id="cd20074">
    <property type="entry name" value="XPF_nuclease_Mus81"/>
    <property type="match status" value="1"/>
</dbReference>
<dbReference type="SUPFAM" id="SSF52980">
    <property type="entry name" value="Restriction endonuclease-like"/>
    <property type="match status" value="1"/>
</dbReference>
<organism evidence="17">
    <name type="scientific">Chlorella variabilis</name>
    <name type="common">Green alga</name>
    <dbReference type="NCBI Taxonomy" id="554065"/>
    <lineage>
        <taxon>Eukaryota</taxon>
        <taxon>Viridiplantae</taxon>
        <taxon>Chlorophyta</taxon>
        <taxon>core chlorophytes</taxon>
        <taxon>Trebouxiophyceae</taxon>
        <taxon>Chlorellales</taxon>
        <taxon>Chlorellaceae</taxon>
        <taxon>Chlorella clade</taxon>
        <taxon>Chlorella</taxon>
    </lineage>
</organism>
<evidence type="ECO:0000256" key="10">
    <source>
        <dbReference type="ARBA" id="ARBA00023172"/>
    </source>
</evidence>
<dbReference type="InParanoid" id="E1ZHX4"/>
<evidence type="ECO:0000256" key="9">
    <source>
        <dbReference type="ARBA" id="ARBA00022842"/>
    </source>
</evidence>
<dbReference type="SMART" id="SM00891">
    <property type="entry name" value="ERCC4"/>
    <property type="match status" value="1"/>
</dbReference>
<keyword evidence="12 13" id="KW-0539">Nucleus</keyword>